<dbReference type="InterPro" id="IPR015946">
    <property type="entry name" value="KH_dom-like_a/b"/>
</dbReference>
<gene>
    <name evidence="1" type="ORF">E2553_38535</name>
</gene>
<reference evidence="1 2" key="1">
    <citation type="submission" date="2019-03" db="EMBL/GenBank/DDBJ databases">
        <title>Complete Genome Sequence of Paraburkholderia dipogonis ICMP 19430T, a Nitrogen-fixing Symbiont of the South African Invasive Legume Dipogon lignosus in New Zealand.</title>
        <authorList>
            <person name="De Meyer S.E."/>
        </authorList>
    </citation>
    <scope>NUCLEOTIDE SEQUENCE [LARGE SCALE GENOMIC DNA]</scope>
    <source>
        <strain evidence="1 2">ICMP 19430</strain>
    </source>
</reference>
<comment type="caution">
    <text evidence="1">The sequence shown here is derived from an EMBL/GenBank/DDBJ whole genome shotgun (WGS) entry which is preliminary data.</text>
</comment>
<proteinExistence type="predicted"/>
<organism evidence="1 2">
    <name type="scientific">Paraburkholderia dipogonis</name>
    <dbReference type="NCBI Taxonomy" id="1211383"/>
    <lineage>
        <taxon>Bacteria</taxon>
        <taxon>Pseudomonadati</taxon>
        <taxon>Pseudomonadota</taxon>
        <taxon>Betaproteobacteria</taxon>
        <taxon>Burkholderiales</taxon>
        <taxon>Burkholderiaceae</taxon>
        <taxon>Paraburkholderia</taxon>
    </lineage>
</organism>
<dbReference type="SUPFAM" id="SSF82784">
    <property type="entry name" value="OsmC-like"/>
    <property type="match status" value="1"/>
</dbReference>
<evidence type="ECO:0000313" key="2">
    <source>
        <dbReference type="Proteomes" id="UP000297385"/>
    </source>
</evidence>
<dbReference type="InterPro" id="IPR003718">
    <property type="entry name" value="OsmC/Ohr_fam"/>
</dbReference>
<dbReference type="AlphaFoldDB" id="A0A4Y8MIT8"/>
<protein>
    <submittedName>
        <fullName evidence="1">OsmC family peroxiredoxin</fullName>
    </submittedName>
</protein>
<dbReference type="EMBL" id="SNVI01000005">
    <property type="protein sequence ID" value="TFE37386.1"/>
    <property type="molecule type" value="Genomic_DNA"/>
</dbReference>
<dbReference type="PANTHER" id="PTHR42830">
    <property type="entry name" value="OSMOTICALLY INDUCIBLE FAMILY PROTEIN"/>
    <property type="match status" value="1"/>
</dbReference>
<dbReference type="InterPro" id="IPR052707">
    <property type="entry name" value="OsmC_Ohr_Peroxiredoxin"/>
</dbReference>
<dbReference type="PANTHER" id="PTHR42830:SF2">
    <property type="entry name" value="OSMC_OHR FAMILY PROTEIN"/>
    <property type="match status" value="1"/>
</dbReference>
<dbReference type="Proteomes" id="UP000297385">
    <property type="component" value="Unassembled WGS sequence"/>
</dbReference>
<sequence length="149" mass="16750">MSEHKIRVEWRASPHARKRETYSRDHHAIISEQVSIPVSAAPEFLGNSEFADPEQLLVNALASCHMLYFLAIAEGSGYVVQSYEDEAVGVVAKSLEGFQWVSKITLRPRVTFSSEEKPDHAQLARLHDRAHRGCFIANSIKSEFAIDLD</sequence>
<dbReference type="InterPro" id="IPR036102">
    <property type="entry name" value="OsmC/Ohrsf"/>
</dbReference>
<evidence type="ECO:0000313" key="1">
    <source>
        <dbReference type="EMBL" id="TFE37386.1"/>
    </source>
</evidence>
<dbReference type="Pfam" id="PF02566">
    <property type="entry name" value="OsmC"/>
    <property type="match status" value="1"/>
</dbReference>
<dbReference type="RefSeq" id="WP_134465915.1">
    <property type="nucleotide sequence ID" value="NZ_JBHMFL010000022.1"/>
</dbReference>
<name>A0A4Y8MIT8_9BURK</name>
<accession>A0A4Y8MIT8</accession>
<dbReference type="GeneID" id="97309331"/>
<dbReference type="Gene3D" id="3.30.300.20">
    <property type="match status" value="1"/>
</dbReference>